<name>A0A397UHR0_9GLOM</name>
<evidence type="ECO:0000313" key="1">
    <source>
        <dbReference type="EMBL" id="RIB09654.1"/>
    </source>
</evidence>
<comment type="caution">
    <text evidence="1">The sequence shown here is derived from an EMBL/GenBank/DDBJ whole genome shotgun (WGS) entry which is preliminary data.</text>
</comment>
<dbReference type="EMBL" id="QKWP01001343">
    <property type="protein sequence ID" value="RIB09654.1"/>
    <property type="molecule type" value="Genomic_DNA"/>
</dbReference>
<dbReference type="AlphaFoldDB" id="A0A397UHR0"/>
<sequence length="174" mass="20049">MKKSIYYVTSCTTIETKSLKVQEPSASNDFNNKYDSAVMCAKYLLEHLENNAIKEVWNVSCVTNYLKRIHEQEEELIRAQEAWDNVLVNNFNVQQTQNAIDKENIELSIKFKNPCKVAVRGRSKSASHCNQASDNVHNEKNVIIIVKYAKDQVIIQQHAQKKQILLILTILKLK</sequence>
<reference evidence="1 2" key="1">
    <citation type="submission" date="2018-06" db="EMBL/GenBank/DDBJ databases">
        <title>Comparative genomics reveals the genomic features of Rhizophagus irregularis, R. cerebriforme, R. diaphanum and Gigaspora rosea, and their symbiotic lifestyle signature.</title>
        <authorList>
            <person name="Morin E."/>
            <person name="San Clemente H."/>
            <person name="Chen E.C.H."/>
            <person name="De La Providencia I."/>
            <person name="Hainaut M."/>
            <person name="Kuo A."/>
            <person name="Kohler A."/>
            <person name="Murat C."/>
            <person name="Tang N."/>
            <person name="Roy S."/>
            <person name="Loubradou J."/>
            <person name="Henrissat B."/>
            <person name="Grigoriev I.V."/>
            <person name="Corradi N."/>
            <person name="Roux C."/>
            <person name="Martin F.M."/>
        </authorList>
    </citation>
    <scope>NUCLEOTIDE SEQUENCE [LARGE SCALE GENOMIC DNA]</scope>
    <source>
        <strain evidence="1 2">DAOM 194757</strain>
    </source>
</reference>
<organism evidence="1 2">
    <name type="scientific">Gigaspora rosea</name>
    <dbReference type="NCBI Taxonomy" id="44941"/>
    <lineage>
        <taxon>Eukaryota</taxon>
        <taxon>Fungi</taxon>
        <taxon>Fungi incertae sedis</taxon>
        <taxon>Mucoromycota</taxon>
        <taxon>Glomeromycotina</taxon>
        <taxon>Glomeromycetes</taxon>
        <taxon>Diversisporales</taxon>
        <taxon>Gigasporaceae</taxon>
        <taxon>Gigaspora</taxon>
    </lineage>
</organism>
<dbReference type="Proteomes" id="UP000266673">
    <property type="component" value="Unassembled WGS sequence"/>
</dbReference>
<proteinExistence type="predicted"/>
<keyword evidence="2" id="KW-1185">Reference proteome</keyword>
<accession>A0A397UHR0</accession>
<evidence type="ECO:0000313" key="2">
    <source>
        <dbReference type="Proteomes" id="UP000266673"/>
    </source>
</evidence>
<protein>
    <submittedName>
        <fullName evidence="1">Uncharacterized protein</fullName>
    </submittedName>
</protein>
<dbReference type="OrthoDB" id="2487865at2759"/>
<gene>
    <name evidence="1" type="ORF">C2G38_2044143</name>
</gene>